<evidence type="ECO:0000256" key="3">
    <source>
        <dbReference type="ARBA" id="ARBA00022692"/>
    </source>
</evidence>
<feature type="transmembrane region" description="Helical" evidence="6">
    <location>
        <begin position="268"/>
        <end position="288"/>
    </location>
</feature>
<dbReference type="GO" id="GO:0016020">
    <property type="term" value="C:membrane"/>
    <property type="evidence" value="ECO:0007669"/>
    <property type="project" value="UniProtKB-SubCell"/>
</dbReference>
<dbReference type="RefSeq" id="WP_111200305.1">
    <property type="nucleotide sequence ID" value="NZ_QKVK01000016.1"/>
</dbReference>
<comment type="similarity">
    <text evidence="2">Belongs to the EamA transporter family.</text>
</comment>
<feature type="transmembrane region" description="Helical" evidence="6">
    <location>
        <begin position="120"/>
        <end position="139"/>
    </location>
</feature>
<dbReference type="PANTHER" id="PTHR32322">
    <property type="entry name" value="INNER MEMBRANE TRANSPORTER"/>
    <property type="match status" value="1"/>
</dbReference>
<dbReference type="PROSITE" id="PS51257">
    <property type="entry name" value="PROKAR_LIPOPROTEIN"/>
    <property type="match status" value="1"/>
</dbReference>
<dbReference type="InterPro" id="IPR050638">
    <property type="entry name" value="AA-Vitamin_Transporters"/>
</dbReference>
<evidence type="ECO:0000256" key="4">
    <source>
        <dbReference type="ARBA" id="ARBA00022989"/>
    </source>
</evidence>
<evidence type="ECO:0000256" key="1">
    <source>
        <dbReference type="ARBA" id="ARBA00004141"/>
    </source>
</evidence>
<dbReference type="Pfam" id="PF00892">
    <property type="entry name" value="EamA"/>
    <property type="match status" value="1"/>
</dbReference>
<evidence type="ECO:0000313" key="9">
    <source>
        <dbReference type="Proteomes" id="UP000248795"/>
    </source>
</evidence>
<keyword evidence="5 6" id="KW-0472">Membrane</keyword>
<evidence type="ECO:0000256" key="6">
    <source>
        <dbReference type="SAM" id="Phobius"/>
    </source>
</evidence>
<dbReference type="SUPFAM" id="SSF103481">
    <property type="entry name" value="Multidrug resistance efflux transporter EmrE"/>
    <property type="match status" value="2"/>
</dbReference>
<reference evidence="9" key="1">
    <citation type="submission" date="2018-06" db="EMBL/GenBank/DDBJ databases">
        <title>Aestuariibacter litoralis strain KCTC 52945T.</title>
        <authorList>
            <person name="Li X."/>
            <person name="Salam N."/>
            <person name="Li J.-L."/>
            <person name="Chen Y.-M."/>
            <person name="Yang Z.-W."/>
            <person name="Zhang L.-Y."/>
            <person name="Han M.-X."/>
            <person name="Xiao M."/>
            <person name="Li W.-J."/>
        </authorList>
    </citation>
    <scope>NUCLEOTIDE SEQUENCE [LARGE SCALE GENOMIC DNA]</scope>
    <source>
        <strain evidence="9">KCTC 52945</strain>
    </source>
</reference>
<keyword evidence="9" id="KW-1185">Reference proteome</keyword>
<comment type="caution">
    <text evidence="8">The sequence shown here is derived from an EMBL/GenBank/DDBJ whole genome shotgun (WGS) entry which is preliminary data.</text>
</comment>
<gene>
    <name evidence="8" type="ORF">DK847_19940</name>
</gene>
<dbReference type="AlphaFoldDB" id="A0A2W2B4C9"/>
<dbReference type="PANTHER" id="PTHR32322:SF2">
    <property type="entry name" value="EAMA DOMAIN-CONTAINING PROTEIN"/>
    <property type="match status" value="1"/>
</dbReference>
<evidence type="ECO:0000256" key="5">
    <source>
        <dbReference type="ARBA" id="ARBA00023136"/>
    </source>
</evidence>
<evidence type="ECO:0000259" key="7">
    <source>
        <dbReference type="Pfam" id="PF00892"/>
    </source>
</evidence>
<keyword evidence="3 6" id="KW-0812">Transmembrane</keyword>
<sequence length="294" mass="29459">MNRPLVLLLITGLAFGCNFPLGKLAVAAGVNPALWAAVICLGAGLAVGVAARLFEASDGAVPGLYRYAAISSVLSNVIPLALTFAAIPHIGSGLAAILVATSPVTTAILSMAFRVRPPGPLGLAGIALGLAGAVTIIIARHAGFAGGEARWLLLAALIPVFLGAGNVYRTVGWPRGAGPMRLGATINLAAVLPLLALAWLVGGLNLAPLAAIPGIVAGQLAASTIMYLTFFRLQAVGGPTYLSQIGYVAAAVGVGVGVSLLGERYPPMVWAGIAVVALGIGLTTLAQARAARRA</sequence>
<dbReference type="Proteomes" id="UP000248795">
    <property type="component" value="Unassembled WGS sequence"/>
</dbReference>
<evidence type="ECO:0000256" key="2">
    <source>
        <dbReference type="ARBA" id="ARBA00007362"/>
    </source>
</evidence>
<organism evidence="8 9">
    <name type="scientific">Aestuariivirga litoralis</name>
    <dbReference type="NCBI Taxonomy" id="2650924"/>
    <lineage>
        <taxon>Bacteria</taxon>
        <taxon>Pseudomonadati</taxon>
        <taxon>Pseudomonadota</taxon>
        <taxon>Alphaproteobacteria</taxon>
        <taxon>Hyphomicrobiales</taxon>
        <taxon>Aestuariivirgaceae</taxon>
        <taxon>Aestuariivirga</taxon>
    </lineage>
</organism>
<protein>
    <submittedName>
        <fullName evidence="8">EamA/RhaT family transporter</fullName>
    </submittedName>
</protein>
<feature type="transmembrane region" description="Helical" evidence="6">
    <location>
        <begin position="241"/>
        <end position="262"/>
    </location>
</feature>
<comment type="subcellular location">
    <subcellularLocation>
        <location evidence="1">Membrane</location>
        <topology evidence="1">Multi-pass membrane protein</topology>
    </subcellularLocation>
</comment>
<dbReference type="InterPro" id="IPR000620">
    <property type="entry name" value="EamA_dom"/>
</dbReference>
<feature type="transmembrane region" description="Helical" evidence="6">
    <location>
        <begin position="151"/>
        <end position="168"/>
    </location>
</feature>
<feature type="transmembrane region" description="Helical" evidence="6">
    <location>
        <begin position="207"/>
        <end position="229"/>
    </location>
</feature>
<feature type="transmembrane region" description="Helical" evidence="6">
    <location>
        <begin position="66"/>
        <end position="87"/>
    </location>
</feature>
<evidence type="ECO:0000313" key="8">
    <source>
        <dbReference type="EMBL" id="PZF75124.1"/>
    </source>
</evidence>
<accession>A0A2W2B4C9</accession>
<feature type="domain" description="EamA" evidence="7">
    <location>
        <begin position="5"/>
        <end position="137"/>
    </location>
</feature>
<feature type="transmembrane region" description="Helical" evidence="6">
    <location>
        <begin position="32"/>
        <end position="54"/>
    </location>
</feature>
<proteinExistence type="inferred from homology"/>
<dbReference type="EMBL" id="QKVK01000016">
    <property type="protein sequence ID" value="PZF75124.1"/>
    <property type="molecule type" value="Genomic_DNA"/>
</dbReference>
<keyword evidence="4 6" id="KW-1133">Transmembrane helix</keyword>
<feature type="transmembrane region" description="Helical" evidence="6">
    <location>
        <begin position="180"/>
        <end position="201"/>
    </location>
</feature>
<dbReference type="InterPro" id="IPR037185">
    <property type="entry name" value="EmrE-like"/>
</dbReference>
<feature type="transmembrane region" description="Helical" evidence="6">
    <location>
        <begin position="93"/>
        <end position="113"/>
    </location>
</feature>
<name>A0A2W2B4C9_9HYPH</name>